<accession>A0A934S3Y0</accession>
<evidence type="ECO:0000256" key="1">
    <source>
        <dbReference type="SAM" id="MobiDB-lite"/>
    </source>
</evidence>
<comment type="caution">
    <text evidence="2">The sequence shown here is derived from an EMBL/GenBank/DDBJ whole genome shotgun (WGS) entry which is preliminary data.</text>
</comment>
<proteinExistence type="predicted"/>
<reference evidence="2" key="1">
    <citation type="submission" date="2021-01" db="EMBL/GenBank/DDBJ databases">
        <title>Modified the classification status of verrucomicrobia.</title>
        <authorList>
            <person name="Feng X."/>
        </authorList>
    </citation>
    <scope>NUCLEOTIDE SEQUENCE</scope>
    <source>
        <strain evidence="2">KCTC 13126</strain>
    </source>
</reference>
<dbReference type="RefSeq" id="WP_200359003.1">
    <property type="nucleotide sequence ID" value="NZ_JAENIL010000077.1"/>
</dbReference>
<feature type="region of interest" description="Disordered" evidence="1">
    <location>
        <begin position="252"/>
        <end position="282"/>
    </location>
</feature>
<dbReference type="EMBL" id="JAENIL010000077">
    <property type="protein sequence ID" value="MBK1880246.1"/>
    <property type="molecule type" value="Genomic_DNA"/>
</dbReference>
<organism evidence="2 3">
    <name type="scientific">Pelagicoccus mobilis</name>
    <dbReference type="NCBI Taxonomy" id="415221"/>
    <lineage>
        <taxon>Bacteria</taxon>
        <taxon>Pseudomonadati</taxon>
        <taxon>Verrucomicrobiota</taxon>
        <taxon>Opitutia</taxon>
        <taxon>Puniceicoccales</taxon>
        <taxon>Pelagicoccaceae</taxon>
        <taxon>Pelagicoccus</taxon>
    </lineage>
</organism>
<feature type="compositionally biased region" description="Low complexity" evidence="1">
    <location>
        <begin position="272"/>
        <end position="281"/>
    </location>
</feature>
<feature type="compositionally biased region" description="Basic and acidic residues" evidence="1">
    <location>
        <begin position="392"/>
        <end position="405"/>
    </location>
</feature>
<evidence type="ECO:0000313" key="2">
    <source>
        <dbReference type="EMBL" id="MBK1880246.1"/>
    </source>
</evidence>
<dbReference type="Proteomes" id="UP000617628">
    <property type="component" value="Unassembled WGS sequence"/>
</dbReference>
<gene>
    <name evidence="2" type="ORF">JIN87_25405</name>
</gene>
<protein>
    <submittedName>
        <fullName evidence="2">Uncharacterized protein</fullName>
    </submittedName>
</protein>
<sequence>MSEYQCYQFDAINRALSTTQRKAVGKLSSHISVGHSSAVVEYHYSSFKHDPIKVLRQYFDLFTYESNWGTQRLAFRFDKAAINLETIATYEIGQSIQIIETDDQVIIDCYFEENWDTDARYDYYDDCPYTGSRFTDFYEELLEDDLRSLHILWLKAAEAYDELENEPSIPAGLAQLDDTHLDLVNFIGLDHDLLYTAQSLSKPKRKRESSQSDELEALLPKLTAQEAQHLLRNLLKKNPQSARAELVTELRRKTKKQKRTEHHPLTATPPFSQLQKQAQSAKAERERLAELERQKQERLYFAKLQSNRALMWAKAAEFIERKKTKYYEYAIHTLNALKQLATHENNIETYYERANQLASNYPTLTGLQQRLAIADVISNGDLPDTPGYACRRESWKSKHPPEKEFPFQLLSE</sequence>
<evidence type="ECO:0000313" key="3">
    <source>
        <dbReference type="Proteomes" id="UP000617628"/>
    </source>
</evidence>
<keyword evidence="3" id="KW-1185">Reference proteome</keyword>
<name>A0A934S3Y0_9BACT</name>
<dbReference type="AlphaFoldDB" id="A0A934S3Y0"/>
<feature type="compositionally biased region" description="Basic residues" evidence="1">
    <location>
        <begin position="252"/>
        <end position="261"/>
    </location>
</feature>
<feature type="region of interest" description="Disordered" evidence="1">
    <location>
        <begin position="392"/>
        <end position="412"/>
    </location>
</feature>